<evidence type="ECO:0000313" key="3">
    <source>
        <dbReference type="Proteomes" id="UP000634136"/>
    </source>
</evidence>
<feature type="compositionally biased region" description="Polar residues" evidence="1">
    <location>
        <begin position="87"/>
        <end position="98"/>
    </location>
</feature>
<evidence type="ECO:0000256" key="1">
    <source>
        <dbReference type="SAM" id="MobiDB-lite"/>
    </source>
</evidence>
<dbReference type="AlphaFoldDB" id="A0A834TNT2"/>
<comment type="caution">
    <text evidence="2">The sequence shown here is derived from an EMBL/GenBank/DDBJ whole genome shotgun (WGS) entry which is preliminary data.</text>
</comment>
<sequence length="180" mass="20541">MLGLEDSVAIHTIKVALKGNPLYYSLVVNKPKTIAELLDRAYEFVRKEKAYFIKKRLKFSYDDKEDSKKRKDKSQWGNDRKREKQGPPSSKFPSYTSFSNTPSYILEEVYSTNLLWFPPSPKPKKARVQGQVRVDQKTTRSCYASSLTKVWKASRESILKEDAGQTKPQATKQAAALGKA</sequence>
<accession>A0A834TNT2</accession>
<feature type="region of interest" description="Disordered" evidence="1">
    <location>
        <begin position="68"/>
        <end position="98"/>
    </location>
</feature>
<evidence type="ECO:0000313" key="2">
    <source>
        <dbReference type="EMBL" id="KAF7825210.1"/>
    </source>
</evidence>
<reference evidence="2" key="1">
    <citation type="submission" date="2020-09" db="EMBL/GenBank/DDBJ databases">
        <title>Genome-Enabled Discovery of Anthraquinone Biosynthesis in Senna tora.</title>
        <authorList>
            <person name="Kang S.-H."/>
            <person name="Pandey R.P."/>
            <person name="Lee C.-M."/>
            <person name="Sim J.-S."/>
            <person name="Jeong J.-T."/>
            <person name="Choi B.-S."/>
            <person name="Jung M."/>
            <person name="Ginzburg D."/>
            <person name="Zhao K."/>
            <person name="Won S.Y."/>
            <person name="Oh T.-J."/>
            <person name="Yu Y."/>
            <person name="Kim N.-H."/>
            <person name="Lee O.R."/>
            <person name="Lee T.-H."/>
            <person name="Bashyal P."/>
            <person name="Kim T.-S."/>
            <person name="Lee W.-H."/>
            <person name="Kawkins C."/>
            <person name="Kim C.-K."/>
            <person name="Kim J.S."/>
            <person name="Ahn B.O."/>
            <person name="Rhee S.Y."/>
            <person name="Sohng J.K."/>
        </authorList>
    </citation>
    <scope>NUCLEOTIDE SEQUENCE</scope>
    <source>
        <tissue evidence="2">Leaf</tissue>
    </source>
</reference>
<keyword evidence="3" id="KW-1185">Reference proteome</keyword>
<name>A0A834TNT2_9FABA</name>
<gene>
    <name evidence="2" type="ORF">G2W53_016374</name>
</gene>
<dbReference type="Proteomes" id="UP000634136">
    <property type="component" value="Unassembled WGS sequence"/>
</dbReference>
<proteinExistence type="predicted"/>
<dbReference type="EMBL" id="JAAIUW010000006">
    <property type="protein sequence ID" value="KAF7825210.1"/>
    <property type="molecule type" value="Genomic_DNA"/>
</dbReference>
<organism evidence="2 3">
    <name type="scientific">Senna tora</name>
    <dbReference type="NCBI Taxonomy" id="362788"/>
    <lineage>
        <taxon>Eukaryota</taxon>
        <taxon>Viridiplantae</taxon>
        <taxon>Streptophyta</taxon>
        <taxon>Embryophyta</taxon>
        <taxon>Tracheophyta</taxon>
        <taxon>Spermatophyta</taxon>
        <taxon>Magnoliopsida</taxon>
        <taxon>eudicotyledons</taxon>
        <taxon>Gunneridae</taxon>
        <taxon>Pentapetalae</taxon>
        <taxon>rosids</taxon>
        <taxon>fabids</taxon>
        <taxon>Fabales</taxon>
        <taxon>Fabaceae</taxon>
        <taxon>Caesalpinioideae</taxon>
        <taxon>Cassia clade</taxon>
        <taxon>Senna</taxon>
    </lineage>
</organism>
<protein>
    <submittedName>
        <fullName evidence="2">Uncharacterized protein</fullName>
    </submittedName>
</protein>